<dbReference type="PANTHER" id="PTHR35894">
    <property type="entry name" value="GENERAL SECRETION PATHWAY PROTEIN A-RELATED"/>
    <property type="match status" value="1"/>
</dbReference>
<accession>A0A9D6UNR5</accession>
<dbReference type="AlphaFoldDB" id="A0A9D6UNR5"/>
<evidence type="ECO:0000313" key="6">
    <source>
        <dbReference type="Proteomes" id="UP000808761"/>
    </source>
</evidence>
<feature type="repeat" description="TPR" evidence="1">
    <location>
        <begin position="89"/>
        <end position="122"/>
    </location>
</feature>
<reference evidence="5" key="1">
    <citation type="submission" date="2020-07" db="EMBL/GenBank/DDBJ databases">
        <title>Huge and variable diversity of episymbiotic CPR bacteria and DPANN archaea in groundwater ecosystems.</title>
        <authorList>
            <person name="He C.Y."/>
            <person name="Keren R."/>
            <person name="Whittaker M."/>
            <person name="Farag I.F."/>
            <person name="Doudna J."/>
            <person name="Cate J.H.D."/>
            <person name="Banfield J.F."/>
        </authorList>
    </citation>
    <scope>NUCLEOTIDE SEQUENCE</scope>
    <source>
        <strain evidence="5">NC_groundwater_1860_Pr3_B-0.1um_51_7</strain>
    </source>
</reference>
<dbReference type="InterPro" id="IPR003593">
    <property type="entry name" value="AAA+_ATPase"/>
</dbReference>
<protein>
    <submittedName>
        <fullName evidence="5">AAA family ATPase</fullName>
    </submittedName>
</protein>
<dbReference type="InterPro" id="IPR019734">
    <property type="entry name" value="TPR_rpt"/>
</dbReference>
<dbReference type="EMBL" id="JACRKR010000048">
    <property type="protein sequence ID" value="MBI5078581.1"/>
    <property type="molecule type" value="Genomic_DNA"/>
</dbReference>
<keyword evidence="2" id="KW-1133">Transmembrane helix</keyword>
<keyword evidence="2" id="KW-0472">Membrane</keyword>
<feature type="chain" id="PRO_5039270397" evidence="3">
    <location>
        <begin position="22"/>
        <end position="484"/>
    </location>
</feature>
<dbReference type="Gene3D" id="1.25.40.10">
    <property type="entry name" value="Tetratricopeptide repeat domain"/>
    <property type="match status" value="1"/>
</dbReference>
<proteinExistence type="predicted"/>
<evidence type="ECO:0000256" key="1">
    <source>
        <dbReference type="PROSITE-ProRule" id="PRU00339"/>
    </source>
</evidence>
<dbReference type="SUPFAM" id="SSF52540">
    <property type="entry name" value="P-loop containing nucleoside triphosphate hydrolases"/>
    <property type="match status" value="1"/>
</dbReference>
<dbReference type="InterPro" id="IPR052026">
    <property type="entry name" value="ExeA_AAA_ATPase_DNA-bind"/>
</dbReference>
<comment type="caution">
    <text evidence="5">The sequence shown here is derived from an EMBL/GenBank/DDBJ whole genome shotgun (WGS) entry which is preliminary data.</text>
</comment>
<keyword evidence="3" id="KW-0732">Signal</keyword>
<dbReference type="PANTHER" id="PTHR35894:SF1">
    <property type="entry name" value="PHOSPHORIBULOKINASE _ URIDINE KINASE FAMILY"/>
    <property type="match status" value="1"/>
</dbReference>
<keyword evidence="1" id="KW-0802">TPR repeat</keyword>
<dbReference type="Proteomes" id="UP000808761">
    <property type="component" value="Unassembled WGS sequence"/>
</dbReference>
<feature type="signal peptide" evidence="3">
    <location>
        <begin position="1"/>
        <end position="21"/>
    </location>
</feature>
<dbReference type="SMART" id="SM00028">
    <property type="entry name" value="TPR"/>
    <property type="match status" value="2"/>
</dbReference>
<feature type="domain" description="AAA+ ATPase" evidence="4">
    <location>
        <begin position="266"/>
        <end position="417"/>
    </location>
</feature>
<dbReference type="Pfam" id="PF13401">
    <property type="entry name" value="AAA_22"/>
    <property type="match status" value="1"/>
</dbReference>
<sequence>MRFVFVLIFTLTFCFQSAVFARTPTAQESFDKASLQYLLGNYELAVKDLRAALKINPRHAGALELMRTIMREKKLPVEKVPEAAKVEQIEEEMAEGKMHFEKGELEEAAEHFRRVLSMEPESKDAQLYLVKSELLKSQTRVIKEEKRKGRYYLLFFRLAAFFLALAIVLSFLAVAVERIIMFRASRRRKEVYCFKCQARLPRGVEQCPNCGAHVDLKAWRAVSEGQKIWYDRMGWSKNPFTLDIHPELFTGYKEEVKQVLEKISARSGHILITGPLGIGKTTLLRWLAFYLSRECQAVYIARPPQEFSQVIKYIAESMGFTSKEVGEYDIYHLDELRRKINKNLILLLDEAHEFTVEIERPLRTLGDLDEVNLIMAGLPETTAKLKSEAQPLYERLVLQIELKHLNFEDIVDLIKIRVQSVGGKDIHPFTVSALEEIYKMVDGNPRSILKICDQAVTQAINQGEDKITAEFMRKLLVPKFTGKG</sequence>
<name>A0A9D6UNR5_UNCSA</name>
<dbReference type="InterPro" id="IPR011990">
    <property type="entry name" value="TPR-like_helical_dom_sf"/>
</dbReference>
<evidence type="ECO:0000313" key="5">
    <source>
        <dbReference type="EMBL" id="MBI5078581.1"/>
    </source>
</evidence>
<evidence type="ECO:0000256" key="3">
    <source>
        <dbReference type="SAM" id="SignalP"/>
    </source>
</evidence>
<dbReference type="GO" id="GO:0016887">
    <property type="term" value="F:ATP hydrolysis activity"/>
    <property type="evidence" value="ECO:0007669"/>
    <property type="project" value="InterPro"/>
</dbReference>
<evidence type="ECO:0000256" key="2">
    <source>
        <dbReference type="SAM" id="Phobius"/>
    </source>
</evidence>
<dbReference type="PROSITE" id="PS50005">
    <property type="entry name" value="TPR"/>
    <property type="match status" value="2"/>
</dbReference>
<dbReference type="InterPro" id="IPR049945">
    <property type="entry name" value="AAA_22"/>
</dbReference>
<gene>
    <name evidence="5" type="ORF">HZB08_00975</name>
</gene>
<dbReference type="SMART" id="SM00382">
    <property type="entry name" value="AAA"/>
    <property type="match status" value="1"/>
</dbReference>
<dbReference type="SUPFAM" id="SSF48452">
    <property type="entry name" value="TPR-like"/>
    <property type="match status" value="1"/>
</dbReference>
<feature type="repeat" description="TPR" evidence="1">
    <location>
        <begin position="26"/>
        <end position="59"/>
    </location>
</feature>
<keyword evidence="2" id="KW-0812">Transmembrane</keyword>
<dbReference type="InterPro" id="IPR027417">
    <property type="entry name" value="P-loop_NTPase"/>
</dbReference>
<dbReference type="Gene3D" id="3.40.50.300">
    <property type="entry name" value="P-loop containing nucleotide triphosphate hydrolases"/>
    <property type="match status" value="1"/>
</dbReference>
<evidence type="ECO:0000259" key="4">
    <source>
        <dbReference type="SMART" id="SM00382"/>
    </source>
</evidence>
<dbReference type="Pfam" id="PF13181">
    <property type="entry name" value="TPR_8"/>
    <property type="match status" value="2"/>
</dbReference>
<feature type="transmembrane region" description="Helical" evidence="2">
    <location>
        <begin position="151"/>
        <end position="180"/>
    </location>
</feature>
<organism evidence="5 6">
    <name type="scientific">Candidatus Saganbacteria bacterium</name>
    <dbReference type="NCBI Taxonomy" id="2575572"/>
    <lineage>
        <taxon>Bacteria</taxon>
        <taxon>Bacillati</taxon>
        <taxon>Saganbacteria</taxon>
    </lineage>
</organism>